<feature type="transmembrane region" description="Helical" evidence="6">
    <location>
        <begin position="160"/>
        <end position="186"/>
    </location>
</feature>
<dbReference type="Pfam" id="PF20684">
    <property type="entry name" value="Fung_rhodopsin"/>
    <property type="match status" value="1"/>
</dbReference>
<feature type="transmembrane region" description="Helical" evidence="6">
    <location>
        <begin position="83"/>
        <end position="104"/>
    </location>
</feature>
<sequence>MTTGHDAVVGCFVCAVIATVFVGLRIYTRLFISRHPGWDDNMVVIALLFAIALCPIYVQQLRYGLGDHMDEIPPPKLAMQMKWFWVSTWIYLTGVALAKISILIQYIRVFVGTKTIIASWATVAFIVTCCLVCFFGGIFACSPVEKFWNPTIPGTCINYLAIWYLHCSMAIATDLAIVVIPLPTIVNMNLENKKKWSLAFTFALGGFGCVTSIIRLYYLRFLTTTPDPTHYNPIPALWSAVELAVVIVCACLITLHPLLVRVLRPLRVFASQYHNSAPGATEEERARRRRERLPSYVQDGAGVSAEERRERYSRAVVAGWEAGKGARVGRGGGGVVVGLGTMLLESGWSEERLAPEGMAEGEIKVKTTVDVAAESMTMTTNTDADADAASVLTRERSGGEEGKWVDVEIGKGGV</sequence>
<dbReference type="PANTHER" id="PTHR33048">
    <property type="entry name" value="PTH11-LIKE INTEGRAL MEMBRANE PROTEIN (AFU_ORTHOLOGUE AFUA_5G11245)"/>
    <property type="match status" value="1"/>
</dbReference>
<name>A0A1S8B321_9PEZI</name>
<reference evidence="8 9" key="1">
    <citation type="submission" date="2017-01" db="EMBL/GenBank/DDBJ databases">
        <title>Draft genome sequence of Diplodia seriata F98.1, a fungal species involved in grapevine trunk diseases.</title>
        <authorList>
            <person name="Robert-Siegwald G."/>
            <person name="Vallet J."/>
            <person name="Abou-Mansour E."/>
            <person name="Xu J."/>
            <person name="Rey P."/>
            <person name="Bertsch C."/>
            <person name="Rego C."/>
            <person name="Larignon P."/>
            <person name="Fontaine F."/>
            <person name="Lebrun M.-H."/>
        </authorList>
    </citation>
    <scope>NUCLEOTIDE SEQUENCE [LARGE SCALE GENOMIC DNA]</scope>
    <source>
        <strain evidence="8 9">F98.1</strain>
    </source>
</reference>
<feature type="transmembrane region" description="Helical" evidence="6">
    <location>
        <begin position="198"/>
        <end position="218"/>
    </location>
</feature>
<evidence type="ECO:0000256" key="2">
    <source>
        <dbReference type="ARBA" id="ARBA00022692"/>
    </source>
</evidence>
<dbReference type="InterPro" id="IPR049326">
    <property type="entry name" value="Rhodopsin_dom_fungi"/>
</dbReference>
<gene>
    <name evidence="8" type="ORF">BK809_0006094</name>
</gene>
<evidence type="ECO:0000313" key="8">
    <source>
        <dbReference type="EMBL" id="OMP81786.1"/>
    </source>
</evidence>
<comment type="similarity">
    <text evidence="5">Belongs to the SAT4 family.</text>
</comment>
<evidence type="ECO:0000256" key="6">
    <source>
        <dbReference type="SAM" id="Phobius"/>
    </source>
</evidence>
<protein>
    <recommendedName>
        <fullName evidence="7">Rhodopsin domain-containing protein</fullName>
    </recommendedName>
</protein>
<dbReference type="GO" id="GO:0016020">
    <property type="term" value="C:membrane"/>
    <property type="evidence" value="ECO:0007669"/>
    <property type="project" value="UniProtKB-SubCell"/>
</dbReference>
<evidence type="ECO:0000259" key="7">
    <source>
        <dbReference type="Pfam" id="PF20684"/>
    </source>
</evidence>
<dbReference type="InterPro" id="IPR052337">
    <property type="entry name" value="SAT4-like"/>
</dbReference>
<evidence type="ECO:0000256" key="5">
    <source>
        <dbReference type="ARBA" id="ARBA00038359"/>
    </source>
</evidence>
<dbReference type="AlphaFoldDB" id="A0A1S8B321"/>
<feature type="transmembrane region" description="Helical" evidence="6">
    <location>
        <begin position="238"/>
        <end position="259"/>
    </location>
</feature>
<accession>A0A1S8B321</accession>
<dbReference type="EMBL" id="MSZU01000114">
    <property type="protein sequence ID" value="OMP81786.1"/>
    <property type="molecule type" value="Genomic_DNA"/>
</dbReference>
<organism evidence="8 9">
    <name type="scientific">Diplodia seriata</name>
    <dbReference type="NCBI Taxonomy" id="420778"/>
    <lineage>
        <taxon>Eukaryota</taxon>
        <taxon>Fungi</taxon>
        <taxon>Dikarya</taxon>
        <taxon>Ascomycota</taxon>
        <taxon>Pezizomycotina</taxon>
        <taxon>Dothideomycetes</taxon>
        <taxon>Dothideomycetes incertae sedis</taxon>
        <taxon>Botryosphaeriales</taxon>
        <taxon>Botryosphaeriaceae</taxon>
        <taxon>Diplodia</taxon>
    </lineage>
</organism>
<dbReference type="STRING" id="420778.A0A1S8B321"/>
<feature type="transmembrane region" description="Helical" evidence="6">
    <location>
        <begin position="116"/>
        <end position="140"/>
    </location>
</feature>
<dbReference type="OrthoDB" id="10017208at2759"/>
<dbReference type="Proteomes" id="UP000190776">
    <property type="component" value="Unassembled WGS sequence"/>
</dbReference>
<proteinExistence type="inferred from homology"/>
<keyword evidence="3 6" id="KW-1133">Transmembrane helix</keyword>
<keyword evidence="2 6" id="KW-0812">Transmembrane</keyword>
<feature type="transmembrane region" description="Helical" evidence="6">
    <location>
        <begin position="6"/>
        <end position="28"/>
    </location>
</feature>
<feature type="transmembrane region" description="Helical" evidence="6">
    <location>
        <begin position="40"/>
        <end position="58"/>
    </location>
</feature>
<evidence type="ECO:0000256" key="1">
    <source>
        <dbReference type="ARBA" id="ARBA00004141"/>
    </source>
</evidence>
<evidence type="ECO:0000256" key="4">
    <source>
        <dbReference type="ARBA" id="ARBA00023136"/>
    </source>
</evidence>
<comment type="subcellular location">
    <subcellularLocation>
        <location evidence="1">Membrane</location>
        <topology evidence="1">Multi-pass membrane protein</topology>
    </subcellularLocation>
</comment>
<keyword evidence="4 6" id="KW-0472">Membrane</keyword>
<comment type="caution">
    <text evidence="8">The sequence shown here is derived from an EMBL/GenBank/DDBJ whole genome shotgun (WGS) entry which is preliminary data.</text>
</comment>
<feature type="domain" description="Rhodopsin" evidence="7">
    <location>
        <begin position="24"/>
        <end position="260"/>
    </location>
</feature>
<dbReference type="PANTHER" id="PTHR33048:SF47">
    <property type="entry name" value="INTEGRAL MEMBRANE PROTEIN-RELATED"/>
    <property type="match status" value="1"/>
</dbReference>
<evidence type="ECO:0000256" key="3">
    <source>
        <dbReference type="ARBA" id="ARBA00022989"/>
    </source>
</evidence>
<evidence type="ECO:0000313" key="9">
    <source>
        <dbReference type="Proteomes" id="UP000190776"/>
    </source>
</evidence>